<evidence type="ECO:0000313" key="4">
    <source>
        <dbReference type="Proteomes" id="UP000286806"/>
    </source>
</evidence>
<dbReference type="InterPro" id="IPR019734">
    <property type="entry name" value="TPR_rpt"/>
</dbReference>
<dbReference type="Pfam" id="PF13432">
    <property type="entry name" value="TPR_16"/>
    <property type="match status" value="2"/>
</dbReference>
<feature type="repeat" description="TPR" evidence="1">
    <location>
        <begin position="230"/>
        <end position="263"/>
    </location>
</feature>
<dbReference type="AlphaFoldDB" id="A0A401JCE9"/>
<keyword evidence="2" id="KW-0732">Signal</keyword>
<gene>
    <name evidence="3" type="ORF">SFMTTN_1138</name>
</gene>
<dbReference type="SUPFAM" id="SSF48452">
    <property type="entry name" value="TPR-like"/>
    <property type="match status" value="5"/>
</dbReference>
<proteinExistence type="predicted"/>
<feature type="repeat" description="TPR" evidence="1">
    <location>
        <begin position="196"/>
        <end position="229"/>
    </location>
</feature>
<dbReference type="PANTHER" id="PTHR12558:SF13">
    <property type="entry name" value="CELL DIVISION CYCLE PROTEIN 27 HOMOLOG"/>
    <property type="match status" value="1"/>
</dbReference>
<dbReference type="PROSITE" id="PS51257">
    <property type="entry name" value="PROKAR_LIPOPROTEIN"/>
    <property type="match status" value="1"/>
</dbReference>
<organism evidence="3 4">
    <name type="scientific">Sulfuriferula multivorans</name>
    <dbReference type="NCBI Taxonomy" id="1559896"/>
    <lineage>
        <taxon>Bacteria</taxon>
        <taxon>Pseudomonadati</taxon>
        <taxon>Pseudomonadota</taxon>
        <taxon>Betaproteobacteria</taxon>
        <taxon>Nitrosomonadales</taxon>
        <taxon>Sulfuricellaceae</taxon>
        <taxon>Sulfuriferula</taxon>
    </lineage>
</organism>
<evidence type="ECO:0000256" key="1">
    <source>
        <dbReference type="PROSITE-ProRule" id="PRU00339"/>
    </source>
</evidence>
<keyword evidence="1" id="KW-0802">TPR repeat</keyword>
<dbReference type="InterPro" id="IPR014266">
    <property type="entry name" value="PEP-CTERM_TPR_PrsT"/>
</dbReference>
<keyword evidence="4" id="KW-1185">Reference proteome</keyword>
<dbReference type="EMBL" id="BGOW01000010">
    <property type="protein sequence ID" value="GBL45331.1"/>
    <property type="molecule type" value="Genomic_DNA"/>
</dbReference>
<accession>A0A401JCE9</accession>
<feature type="repeat" description="TPR" evidence="1">
    <location>
        <begin position="128"/>
        <end position="161"/>
    </location>
</feature>
<name>A0A401JCE9_9PROT</name>
<comment type="caution">
    <text evidence="3">The sequence shown here is derived from an EMBL/GenBank/DDBJ whole genome shotgun (WGS) entry which is preliminary data.</text>
</comment>
<dbReference type="PANTHER" id="PTHR12558">
    <property type="entry name" value="CELL DIVISION CYCLE 16,23,27"/>
    <property type="match status" value="1"/>
</dbReference>
<feature type="repeat" description="TPR" evidence="1">
    <location>
        <begin position="606"/>
        <end position="639"/>
    </location>
</feature>
<protein>
    <submittedName>
        <fullName evidence="3">TPR domain protein</fullName>
    </submittedName>
</protein>
<dbReference type="Gene3D" id="1.25.40.10">
    <property type="entry name" value="Tetratricopeptide repeat domain"/>
    <property type="match status" value="5"/>
</dbReference>
<dbReference type="PROSITE" id="PS50005">
    <property type="entry name" value="TPR"/>
    <property type="match status" value="8"/>
</dbReference>
<dbReference type="Proteomes" id="UP000286806">
    <property type="component" value="Unassembled WGS sequence"/>
</dbReference>
<dbReference type="NCBIfam" id="TIGR02917">
    <property type="entry name" value="PEP_TPR_lipo"/>
    <property type="match status" value="1"/>
</dbReference>
<sequence length="927" mass="99951">MPSISRLHIALLLTLFATAACGDSTSKYLSEAKQLQAKGDDKAAIIQLKNVLQKDDKNAEARYLLGTAYNRSGDYASAEKELRRARDAGYSPDKVVVALAEALQGQGAYQRVIEEITLPQGASGPLQAQILVARGNAELGLNEPDKAGKLFNEALKAAPSSASAHLGLARIAAAKGSLDSALGEIENALKLAPTDRDAWLMKADLLRLKNQPEAALAAYREAIKSDPTNSAAHLSIASIYLASNKFAEARQEIEAARKLNPNNLSVRYMQALVDFRGGKLDAARDNLQEVLKSAPEYPPALLLSAAVNYAQGSYEQAASQLGKVLEKAPANAYARKLLAATQAKLGQSAQALATLQPLKPEESNDPQLLALAGDLYLHTNNFTKANQLLEKAASIDPKSASIRTGLGVSRLASGDTDRALADLESAATLDTGAGAHKADTLLILTLMRDKKYDRALQAIADLDKKQPNSPITYNLRGGAYLGKKDLSNARKSFEQALAINPDFFPAAANLAQLDLQANNPAAARKRFETLLQHDANNAQAMLALAQLSARAGQEKDYLSWLERAAKTAPDALQPRLLLADYYLRKNDFSKALVLAREARTANPGNPAALDMLGNAQLAAGDKDNALASFQKLAEMAPQSPAVQVRIANAQLALKQTDKARAALNRALQIKPDFLDAQTALIALDIQGKHYDQAIQMAHKVQQQLPRAPVGWVLEGDTLLMQKQPALALQKYETAWRLQNSGPLAVKLHNAKVLSGKAAEADAGLLVWLKAHPDDAASRAYLAQSAMERGNYKLANTNYATLLEKSPNNILILNNYAWSLQRAGDARALDYAERAYKLAPDNTAVMDTLAEILMTRGQTGRAIQLFRQALSKSPDSTEIEYHYIQALAKSGDTARARSELERLLASGAAFSHESEARTLLKQLQGKTN</sequence>
<evidence type="ECO:0000256" key="2">
    <source>
        <dbReference type="SAM" id="SignalP"/>
    </source>
</evidence>
<reference evidence="3 4" key="1">
    <citation type="journal article" date="2019" name="Front. Microbiol.">
        <title>Genomes of Neutrophilic Sulfur-Oxidizing Chemolithoautotrophs Representing 9 Proteobacterial Species From 8 Genera.</title>
        <authorList>
            <person name="Watanabe T."/>
            <person name="Kojima H."/>
            <person name="Umezawa K."/>
            <person name="Hori C."/>
            <person name="Takasuka T.E."/>
            <person name="Kato Y."/>
            <person name="Fukui M."/>
        </authorList>
    </citation>
    <scope>NUCLEOTIDE SEQUENCE [LARGE SCALE GENOMIC DNA]</scope>
    <source>
        <strain evidence="3 4">TTN</strain>
    </source>
</reference>
<feature type="chain" id="PRO_5019454728" evidence="2">
    <location>
        <begin position="20"/>
        <end position="927"/>
    </location>
</feature>
<feature type="repeat" description="TPR" evidence="1">
    <location>
        <begin position="366"/>
        <end position="399"/>
    </location>
</feature>
<feature type="repeat" description="TPR" evidence="1">
    <location>
        <begin position="470"/>
        <end position="503"/>
    </location>
</feature>
<dbReference type="InterPro" id="IPR011990">
    <property type="entry name" value="TPR-like_helical_dom_sf"/>
</dbReference>
<dbReference type="Pfam" id="PF14559">
    <property type="entry name" value="TPR_19"/>
    <property type="match status" value="6"/>
</dbReference>
<feature type="repeat" description="TPR" evidence="1">
    <location>
        <begin position="162"/>
        <end position="195"/>
    </location>
</feature>
<dbReference type="SMART" id="SM00028">
    <property type="entry name" value="TPR"/>
    <property type="match status" value="19"/>
</dbReference>
<feature type="repeat" description="TPR" evidence="1">
    <location>
        <begin position="842"/>
        <end position="875"/>
    </location>
</feature>
<dbReference type="RefSeq" id="WP_189836304.1">
    <property type="nucleotide sequence ID" value="NZ_BGOW01000010.1"/>
</dbReference>
<feature type="signal peptide" evidence="2">
    <location>
        <begin position="1"/>
        <end position="19"/>
    </location>
</feature>
<evidence type="ECO:0000313" key="3">
    <source>
        <dbReference type="EMBL" id="GBL45331.1"/>
    </source>
</evidence>